<dbReference type="AlphaFoldDB" id="A0AAU9CTX8"/>
<gene>
    <name evidence="1" type="ORF">FUAX_13190</name>
</gene>
<dbReference type="EMBL" id="AP025314">
    <property type="protein sequence ID" value="BDD08887.1"/>
    <property type="molecule type" value="Genomic_DNA"/>
</dbReference>
<sequence>MPNSVFTEQGVNELTERIGVLTADSEKKWGKMDPAQMLAHCNVPYEMVYEDTHPRPNPLVRFFLKRFVKPAVVSDKPYPRNSRTAPQFLVKDKKDFEKEKAKLLGHIRRTAALGEVFFDGRESHSFGRLSLKEWDTMFYKHLDHHLKQFGA</sequence>
<name>A0AAU9CTX8_9BACT</name>
<dbReference type="Proteomes" id="UP001348817">
    <property type="component" value="Chromosome"/>
</dbReference>
<proteinExistence type="predicted"/>
<keyword evidence="2" id="KW-1185">Reference proteome</keyword>
<dbReference type="InterPro" id="IPR011463">
    <property type="entry name" value="DUF1569"/>
</dbReference>
<protein>
    <recommendedName>
        <fullName evidence="3">DUF1569 domain-containing protein</fullName>
    </recommendedName>
</protein>
<dbReference type="RefSeq" id="WP_338394115.1">
    <property type="nucleotide sequence ID" value="NZ_AP025314.1"/>
</dbReference>
<evidence type="ECO:0000313" key="2">
    <source>
        <dbReference type="Proteomes" id="UP001348817"/>
    </source>
</evidence>
<evidence type="ECO:0008006" key="3">
    <source>
        <dbReference type="Google" id="ProtNLM"/>
    </source>
</evidence>
<dbReference type="KEGG" id="fax:FUAX_13190"/>
<dbReference type="Pfam" id="PF07606">
    <property type="entry name" value="DUF1569"/>
    <property type="match status" value="1"/>
</dbReference>
<accession>A0AAU9CTX8</accession>
<organism evidence="1 2">
    <name type="scientific">Fulvitalea axinellae</name>
    <dbReference type="NCBI Taxonomy" id="1182444"/>
    <lineage>
        <taxon>Bacteria</taxon>
        <taxon>Pseudomonadati</taxon>
        <taxon>Bacteroidota</taxon>
        <taxon>Cytophagia</taxon>
        <taxon>Cytophagales</taxon>
        <taxon>Persicobacteraceae</taxon>
        <taxon>Fulvitalea</taxon>
    </lineage>
</organism>
<evidence type="ECO:0000313" key="1">
    <source>
        <dbReference type="EMBL" id="BDD08887.1"/>
    </source>
</evidence>
<reference evidence="1 2" key="1">
    <citation type="submission" date="2021-12" db="EMBL/GenBank/DDBJ databases">
        <title>Genome sequencing of bacteria with rrn-lacking chromosome and rrn-plasmid.</title>
        <authorList>
            <person name="Anda M."/>
            <person name="Iwasaki W."/>
        </authorList>
    </citation>
    <scope>NUCLEOTIDE SEQUENCE [LARGE SCALE GENOMIC DNA]</scope>
    <source>
        <strain evidence="1 2">DSM 100852</strain>
    </source>
</reference>